<evidence type="ECO:0008006" key="3">
    <source>
        <dbReference type="Google" id="ProtNLM"/>
    </source>
</evidence>
<name>A0A0L1JNB3_9RHOB</name>
<evidence type="ECO:0000313" key="1">
    <source>
        <dbReference type="EMBL" id="KNG93246.1"/>
    </source>
</evidence>
<dbReference type="InterPro" id="IPR027417">
    <property type="entry name" value="P-loop_NTPase"/>
</dbReference>
<dbReference type="EMBL" id="AQQZ01000005">
    <property type="protein sequence ID" value="KNG93246.1"/>
    <property type="molecule type" value="Genomic_DNA"/>
</dbReference>
<dbReference type="STRING" id="1317121.ATO11_12375"/>
<evidence type="ECO:0000313" key="2">
    <source>
        <dbReference type="Proteomes" id="UP000036938"/>
    </source>
</evidence>
<protein>
    <recommendedName>
        <fullName evidence="3">Sulfotransferase domain-containing protein</fullName>
    </recommendedName>
</protein>
<reference evidence="1 2" key="1">
    <citation type="journal article" date="2015" name="Int. J. Syst. Evol. Microbiol.">
        <title>Aestuariivita atlantica sp. nov., isolated from deep sea sediment of the Atlantic Ocean.</title>
        <authorList>
            <person name="Li G."/>
            <person name="Lai Q."/>
            <person name="Du Y."/>
            <person name="Liu X."/>
            <person name="Sun F."/>
            <person name="Shao Z."/>
        </authorList>
    </citation>
    <scope>NUCLEOTIDE SEQUENCE [LARGE SCALE GENOMIC DNA]</scope>
    <source>
        <strain evidence="1 2">22II-S11-z3</strain>
    </source>
</reference>
<dbReference type="SUPFAM" id="SSF52540">
    <property type="entry name" value="P-loop containing nucleoside triphosphate hydrolases"/>
    <property type="match status" value="1"/>
</dbReference>
<dbReference type="Proteomes" id="UP000036938">
    <property type="component" value="Unassembled WGS sequence"/>
</dbReference>
<keyword evidence="2" id="KW-1185">Reference proteome</keyword>
<organism evidence="1 2">
    <name type="scientific">Pseudaestuariivita atlantica</name>
    <dbReference type="NCBI Taxonomy" id="1317121"/>
    <lineage>
        <taxon>Bacteria</taxon>
        <taxon>Pseudomonadati</taxon>
        <taxon>Pseudomonadota</taxon>
        <taxon>Alphaproteobacteria</taxon>
        <taxon>Rhodobacterales</taxon>
        <taxon>Paracoccaceae</taxon>
        <taxon>Pseudaestuariivita</taxon>
    </lineage>
</organism>
<accession>A0A0L1JNB3</accession>
<dbReference type="AlphaFoldDB" id="A0A0L1JNB3"/>
<gene>
    <name evidence="1" type="ORF">ATO11_12375</name>
</gene>
<comment type="caution">
    <text evidence="1">The sequence shown here is derived from an EMBL/GenBank/DDBJ whole genome shotgun (WGS) entry which is preliminary data.</text>
</comment>
<sequence length="239" mass="27258">MVRLLQAYFGPSFGYCEFHQPTDCCKEFPCARQDRIHLSKNHDFGQKTPQLPGIRHVIQWRDFIPSVVSSYELSPDRKTDDSAETFATYASQRWGPYSLFRAKWITSDFAQKHVQLRYEDLAADPVAAMEPVVALFSAGAPYDRDRMAAIAAEAAGISKLKGDTAHAADPGVRNRRRVEDFRWYDPELFDLLGALVLERRHVIHRWRKLRGPDEPDARTILRLQTLPDLAAVEAALKCD</sequence>
<proteinExistence type="predicted"/>
<dbReference type="Gene3D" id="3.40.50.300">
    <property type="entry name" value="P-loop containing nucleotide triphosphate hydrolases"/>
    <property type="match status" value="1"/>
</dbReference>